<evidence type="ECO:0000313" key="2">
    <source>
        <dbReference type="EMBL" id="SHJ07179.1"/>
    </source>
</evidence>
<dbReference type="Proteomes" id="UP000184172">
    <property type="component" value="Unassembled WGS sequence"/>
</dbReference>
<accession>A0A1M6GBB5</accession>
<dbReference type="RefSeq" id="WP_073217204.1">
    <property type="nucleotide sequence ID" value="NZ_FNNS01000011.1"/>
</dbReference>
<dbReference type="STRING" id="797419.SAMN05216556_11187"/>
<reference evidence="3" key="1">
    <citation type="submission" date="2016-11" db="EMBL/GenBank/DDBJ databases">
        <authorList>
            <person name="Varghese N."/>
            <person name="Submissions S."/>
        </authorList>
    </citation>
    <scope>NUCLEOTIDE SEQUENCE [LARGE SCALE GENOMIC DNA]</scope>
    <source>
        <strain evidence="3">DSM 26349</strain>
    </source>
</reference>
<evidence type="ECO:0000256" key="1">
    <source>
        <dbReference type="SAM" id="SignalP"/>
    </source>
</evidence>
<keyword evidence="1" id="KW-0732">Signal</keyword>
<dbReference type="EMBL" id="FQYV01000009">
    <property type="protein sequence ID" value="SHJ07179.1"/>
    <property type="molecule type" value="Genomic_DNA"/>
</dbReference>
<sequence length="306" mass="35896">MSRRKPLTIVLLLFAMVLSAQTTDLARLEFLHLPFSNSDNSLTRYRALAQFPIRVHKEKKNFIVVGAEYRYLDIKISDAEDRFSSIKNQINSFQEIDAYIAYTWEHNKVWRFGAKIGPKLQSDFEGKLQKDDILFEVGVYAIKDKRKNVAEGEKPSRFIFGLTYSNTPGRWFPLPILNYYKEFHPNWTYTLGLPKTNIRHYLNRKRKDAIQAFVTLDNDYANIHQDFAPNSQDQNPDRRIAENIQVTMGIAGVGYEHFFTENLLFYAYAAHSVYSNFRFEDNDGNKVYQINNENSPYFRTGLKFKY</sequence>
<evidence type="ECO:0008006" key="4">
    <source>
        <dbReference type="Google" id="ProtNLM"/>
    </source>
</evidence>
<gene>
    <name evidence="2" type="ORF">SAMN04487908_10929</name>
</gene>
<keyword evidence="3" id="KW-1185">Reference proteome</keyword>
<dbReference type="AlphaFoldDB" id="A0A1M6GBB5"/>
<feature type="signal peptide" evidence="1">
    <location>
        <begin position="1"/>
        <end position="20"/>
    </location>
</feature>
<dbReference type="OrthoDB" id="1114906at2"/>
<proteinExistence type="predicted"/>
<protein>
    <recommendedName>
        <fullName evidence="4">Outer membrane protein beta-barrel domain-containing protein</fullName>
    </recommendedName>
</protein>
<evidence type="ECO:0000313" key="3">
    <source>
        <dbReference type="Proteomes" id="UP000184172"/>
    </source>
</evidence>
<name>A0A1M6GBB5_9FLAO</name>
<organism evidence="2 3">
    <name type="scientific">Aequorivita viscosa</name>
    <dbReference type="NCBI Taxonomy" id="797419"/>
    <lineage>
        <taxon>Bacteria</taxon>
        <taxon>Pseudomonadati</taxon>
        <taxon>Bacteroidota</taxon>
        <taxon>Flavobacteriia</taxon>
        <taxon>Flavobacteriales</taxon>
        <taxon>Flavobacteriaceae</taxon>
        <taxon>Aequorivita</taxon>
    </lineage>
</organism>
<feature type="chain" id="PRO_5009917678" description="Outer membrane protein beta-barrel domain-containing protein" evidence="1">
    <location>
        <begin position="21"/>
        <end position="306"/>
    </location>
</feature>